<evidence type="ECO:0000256" key="2">
    <source>
        <dbReference type="ARBA" id="ARBA00022598"/>
    </source>
</evidence>
<feature type="domain" description="AMP-binding enzyme C-terminal" evidence="6">
    <location>
        <begin position="443"/>
        <end position="519"/>
    </location>
</feature>
<dbReference type="GO" id="GO:0006633">
    <property type="term" value="P:fatty acid biosynthetic process"/>
    <property type="evidence" value="ECO:0007669"/>
    <property type="project" value="TreeGrafter"/>
</dbReference>
<dbReference type="Pfam" id="PF00501">
    <property type="entry name" value="AMP-binding"/>
    <property type="match status" value="1"/>
</dbReference>
<dbReference type="AlphaFoldDB" id="A0A1Z3NBT1"/>
<dbReference type="Gene3D" id="3.30.300.30">
    <property type="match status" value="1"/>
</dbReference>
<dbReference type="GO" id="GO:0006637">
    <property type="term" value="P:acyl-CoA metabolic process"/>
    <property type="evidence" value="ECO:0007669"/>
    <property type="project" value="TreeGrafter"/>
</dbReference>
<dbReference type="GO" id="GO:0004321">
    <property type="term" value="F:fatty-acyl-CoA synthase activity"/>
    <property type="evidence" value="ECO:0007669"/>
    <property type="project" value="TreeGrafter"/>
</dbReference>
<dbReference type="InterPro" id="IPR051087">
    <property type="entry name" value="Mitochondrial_ACSM"/>
</dbReference>
<dbReference type="InterPro" id="IPR045851">
    <property type="entry name" value="AMP-bd_C_sf"/>
</dbReference>
<dbReference type="Gene3D" id="3.40.50.12780">
    <property type="entry name" value="N-terminal domain of ligase-like"/>
    <property type="match status" value="1"/>
</dbReference>
<dbReference type="Pfam" id="PF13193">
    <property type="entry name" value="AMP-binding_C"/>
    <property type="match status" value="1"/>
</dbReference>
<dbReference type="SUPFAM" id="SSF56801">
    <property type="entry name" value="Acetyl-CoA synthetase-like"/>
    <property type="match status" value="1"/>
</dbReference>
<dbReference type="GO" id="GO:0015645">
    <property type="term" value="F:fatty acid ligase activity"/>
    <property type="evidence" value="ECO:0007669"/>
    <property type="project" value="TreeGrafter"/>
</dbReference>
<dbReference type="PANTHER" id="PTHR43605:SF10">
    <property type="entry name" value="ACYL-COA SYNTHETASE MEDIUM CHAIN FAMILY MEMBER 3"/>
    <property type="match status" value="1"/>
</dbReference>
<name>A0A1Z3NBT1_BDEBC</name>
<evidence type="ECO:0000313" key="7">
    <source>
        <dbReference type="EMBL" id="ASD64930.1"/>
    </source>
</evidence>
<dbReference type="InterPro" id="IPR042099">
    <property type="entry name" value="ANL_N_sf"/>
</dbReference>
<gene>
    <name evidence="7" type="ORF">B9G79_15820</name>
</gene>
<evidence type="ECO:0000256" key="4">
    <source>
        <dbReference type="ARBA" id="ARBA00022840"/>
    </source>
</evidence>
<evidence type="ECO:0000259" key="5">
    <source>
        <dbReference type="Pfam" id="PF00501"/>
    </source>
</evidence>
<evidence type="ECO:0000256" key="1">
    <source>
        <dbReference type="ARBA" id="ARBA00006432"/>
    </source>
</evidence>
<reference evidence="7 8" key="1">
    <citation type="submission" date="2017-04" db="EMBL/GenBank/DDBJ databases">
        <title>Whole genome sequence of Bdellovibrio bacteriovorus strain SSB218315.</title>
        <authorList>
            <person name="Oyedara O."/>
            <person name="Rodriguez-Perez M.A."/>
        </authorList>
    </citation>
    <scope>NUCLEOTIDE SEQUENCE [LARGE SCALE GENOMIC DNA]</scope>
    <source>
        <strain evidence="7 8">SSB218315</strain>
    </source>
</reference>
<dbReference type="GO" id="GO:0005524">
    <property type="term" value="F:ATP binding"/>
    <property type="evidence" value="ECO:0007669"/>
    <property type="project" value="UniProtKB-KW"/>
</dbReference>
<feature type="domain" description="AMP-dependent synthetase/ligase" evidence="5">
    <location>
        <begin position="62"/>
        <end position="389"/>
    </location>
</feature>
<sequence length="562" mass="63918">MSFRNEFEQARDFLILHRSDYKHAYSQFRWPRFDDFNWALDYFDPMAEGNTKIGLWLVDEVGHEKKFSFSEISKRSNQAANFMRAKGLQKGDSVFLLIEDDAALWEIMLAAMKIGAVIVPNNPLLSQQELKERLNREKIKMIATTKAHTEKFDVTSSGVISVVVDAEVDGWIFYPEVYKESAEFEVSERTKATDPLFRYFTSSNTVKPKIVEHSHAGFTVGHLSTMYWMGLHPGDVHLGINSAGWAMHDWNSFIAPWNAEATVFVFKEKRFNASLILDVLDEYPITTFCAPPTVWRMLCQEDLGSYDVHLREALSTGEPLTADLISKVHHAWGLFIRDGYGQTESATLIGVPPEEKDSFGTSGKALPGFKIALLNDKGEETDSGEICVDISDSPWGLMSGLDSSQKYYHTGDSAYLDNMGNFTYCDRIDGLFKSSDYRISPFEIEFVLKEFPAIREAVVIPSPDPIRENVPKALITVSKGVEPSKELALDIMNFARMRLSPFKRIRRVEFMEIPKNTSGEVLRSDLVNLEREKRKSGEKAPYEFWEEDAKIVIPDTWAQELP</sequence>
<accession>A0A1Z3NBT1</accession>
<evidence type="ECO:0000259" key="6">
    <source>
        <dbReference type="Pfam" id="PF13193"/>
    </source>
</evidence>
<dbReference type="InterPro" id="IPR025110">
    <property type="entry name" value="AMP-bd_C"/>
</dbReference>
<organism evidence="7 8">
    <name type="scientific">Bdellovibrio bacteriovorus</name>
    <dbReference type="NCBI Taxonomy" id="959"/>
    <lineage>
        <taxon>Bacteria</taxon>
        <taxon>Pseudomonadati</taxon>
        <taxon>Bdellovibrionota</taxon>
        <taxon>Bdellovibrionia</taxon>
        <taxon>Bdellovibrionales</taxon>
        <taxon>Pseudobdellovibrionaceae</taxon>
        <taxon>Bdellovibrio</taxon>
    </lineage>
</organism>
<dbReference type="Proteomes" id="UP000197003">
    <property type="component" value="Chromosome"/>
</dbReference>
<dbReference type="RefSeq" id="WP_088566352.1">
    <property type="nucleotide sequence ID" value="NZ_CP020946.1"/>
</dbReference>
<dbReference type="PANTHER" id="PTHR43605">
    <property type="entry name" value="ACYL-COENZYME A SYNTHETASE"/>
    <property type="match status" value="1"/>
</dbReference>
<dbReference type="GO" id="GO:0016405">
    <property type="term" value="F:CoA-ligase activity"/>
    <property type="evidence" value="ECO:0007669"/>
    <property type="project" value="UniProtKB-ARBA"/>
</dbReference>
<proteinExistence type="inferred from homology"/>
<dbReference type="EMBL" id="CP020946">
    <property type="protein sequence ID" value="ASD64930.1"/>
    <property type="molecule type" value="Genomic_DNA"/>
</dbReference>
<dbReference type="OrthoDB" id="9803968at2"/>
<protein>
    <submittedName>
        <fullName evidence="7">AMP-dependent synthetase</fullName>
    </submittedName>
</protein>
<keyword evidence="2" id="KW-0436">Ligase</keyword>
<keyword evidence="3" id="KW-0547">Nucleotide-binding</keyword>
<evidence type="ECO:0000313" key="8">
    <source>
        <dbReference type="Proteomes" id="UP000197003"/>
    </source>
</evidence>
<comment type="similarity">
    <text evidence="1">Belongs to the ATP-dependent AMP-binding enzyme family.</text>
</comment>
<evidence type="ECO:0000256" key="3">
    <source>
        <dbReference type="ARBA" id="ARBA00022741"/>
    </source>
</evidence>
<dbReference type="InterPro" id="IPR000873">
    <property type="entry name" value="AMP-dep_synth/lig_dom"/>
</dbReference>
<keyword evidence="4" id="KW-0067">ATP-binding</keyword>